<dbReference type="InterPro" id="IPR016092">
    <property type="entry name" value="ATAP"/>
</dbReference>
<dbReference type="NCBIfam" id="TIGR00049">
    <property type="entry name" value="iron-sulfur cluster assembly accessory protein"/>
    <property type="match status" value="1"/>
</dbReference>
<protein>
    <submittedName>
        <fullName evidence="2">Unannotated protein</fullName>
    </submittedName>
</protein>
<dbReference type="AlphaFoldDB" id="A0A6J6X7N1"/>
<dbReference type="InterPro" id="IPR000361">
    <property type="entry name" value="ATAP_core_dom"/>
</dbReference>
<proteinExistence type="predicted"/>
<dbReference type="PROSITE" id="PS01152">
    <property type="entry name" value="HESB"/>
    <property type="match status" value="1"/>
</dbReference>
<dbReference type="NCBIfam" id="NF010147">
    <property type="entry name" value="PRK13623.1"/>
    <property type="match status" value="1"/>
</dbReference>
<dbReference type="GO" id="GO:0005506">
    <property type="term" value="F:iron ion binding"/>
    <property type="evidence" value="ECO:0007669"/>
    <property type="project" value="TreeGrafter"/>
</dbReference>
<dbReference type="Gene3D" id="2.60.300.12">
    <property type="entry name" value="HesB-like domain"/>
    <property type="match status" value="1"/>
</dbReference>
<dbReference type="GO" id="GO:0051539">
    <property type="term" value="F:4 iron, 4 sulfur cluster binding"/>
    <property type="evidence" value="ECO:0007669"/>
    <property type="project" value="TreeGrafter"/>
</dbReference>
<dbReference type="Pfam" id="PF01521">
    <property type="entry name" value="Fe-S_biosyn"/>
    <property type="match status" value="1"/>
</dbReference>
<feature type="domain" description="Core" evidence="1">
    <location>
        <begin position="2"/>
        <end position="102"/>
    </location>
</feature>
<sequence length="106" mass="11080">MITLTDSAAAKVQELIQAEGEPSLALRVAVKPGGCSGFQYEMYFDGDVASDDNLVTYGDVKVLVDPASAQLLAGATLDYKNGLQDSGFHITNPNASRSCGCGQSFS</sequence>
<dbReference type="PANTHER" id="PTHR43011">
    <property type="entry name" value="IRON-SULFUR CLUSTER ASSEMBLY 2 HOMOLOG, MITOCHONDRIAL"/>
    <property type="match status" value="1"/>
</dbReference>
<dbReference type="EMBL" id="CAFBON010000007">
    <property type="protein sequence ID" value="CAB4974256.1"/>
    <property type="molecule type" value="Genomic_DNA"/>
</dbReference>
<name>A0A6J6X7N1_9ZZZZ</name>
<dbReference type="GO" id="GO:0016226">
    <property type="term" value="P:iron-sulfur cluster assembly"/>
    <property type="evidence" value="ECO:0007669"/>
    <property type="project" value="InterPro"/>
</dbReference>
<evidence type="ECO:0000259" key="1">
    <source>
        <dbReference type="Pfam" id="PF01521"/>
    </source>
</evidence>
<evidence type="ECO:0000313" key="3">
    <source>
        <dbReference type="EMBL" id="CAB4974256.1"/>
    </source>
</evidence>
<dbReference type="InterPro" id="IPR017870">
    <property type="entry name" value="FeS_cluster_insertion_CS"/>
</dbReference>
<reference evidence="2" key="1">
    <citation type="submission" date="2020-05" db="EMBL/GenBank/DDBJ databases">
        <authorList>
            <person name="Chiriac C."/>
            <person name="Salcher M."/>
            <person name="Ghai R."/>
            <person name="Kavagutti S V."/>
        </authorList>
    </citation>
    <scope>NUCLEOTIDE SEQUENCE</scope>
</reference>
<evidence type="ECO:0000313" key="2">
    <source>
        <dbReference type="EMBL" id="CAB4793231.1"/>
    </source>
</evidence>
<dbReference type="SUPFAM" id="SSF89360">
    <property type="entry name" value="HesB-like domain"/>
    <property type="match status" value="1"/>
</dbReference>
<dbReference type="InterPro" id="IPR035903">
    <property type="entry name" value="HesB-like_dom_sf"/>
</dbReference>
<organism evidence="2">
    <name type="scientific">freshwater metagenome</name>
    <dbReference type="NCBI Taxonomy" id="449393"/>
    <lineage>
        <taxon>unclassified sequences</taxon>
        <taxon>metagenomes</taxon>
        <taxon>ecological metagenomes</taxon>
    </lineage>
</organism>
<accession>A0A6J6X7N1</accession>
<dbReference type="EMBL" id="CAFAAJ010000019">
    <property type="protein sequence ID" value="CAB4793231.1"/>
    <property type="molecule type" value="Genomic_DNA"/>
</dbReference>
<dbReference type="GO" id="GO:0051537">
    <property type="term" value="F:2 iron, 2 sulfur cluster binding"/>
    <property type="evidence" value="ECO:0007669"/>
    <property type="project" value="TreeGrafter"/>
</dbReference>
<dbReference type="PANTHER" id="PTHR43011:SF1">
    <property type="entry name" value="IRON-SULFUR CLUSTER ASSEMBLY 2 HOMOLOG, MITOCHONDRIAL"/>
    <property type="match status" value="1"/>
</dbReference>
<gene>
    <name evidence="2" type="ORF">UFOPK3001_00447</name>
    <name evidence="3" type="ORF">UFOPK3954_00134</name>
</gene>